<dbReference type="InterPro" id="IPR002937">
    <property type="entry name" value="Amino_oxidase"/>
</dbReference>
<dbReference type="RefSeq" id="WP_191770112.1">
    <property type="nucleotide sequence ID" value="NZ_JACSRA010000039.1"/>
</dbReference>
<dbReference type="InterPro" id="IPR036188">
    <property type="entry name" value="FAD/NAD-bd_sf"/>
</dbReference>
<evidence type="ECO:0000256" key="1">
    <source>
        <dbReference type="ARBA" id="ARBA00004829"/>
    </source>
</evidence>
<accession>A0ABR8PYL4</accession>
<gene>
    <name evidence="7" type="primary">crtI</name>
    <name evidence="7" type="ORF">H9661_17865</name>
</gene>
<keyword evidence="3 5" id="KW-0560">Oxidoreductase</keyword>
<comment type="pathway">
    <text evidence="1 5">Carotenoid biosynthesis.</text>
</comment>
<evidence type="ECO:0000256" key="4">
    <source>
        <dbReference type="ARBA" id="ARBA00038322"/>
    </source>
</evidence>
<reference evidence="7 8" key="1">
    <citation type="submission" date="2020-08" db="EMBL/GenBank/DDBJ databases">
        <title>A Genomic Blueprint of the Chicken Gut Microbiome.</title>
        <authorList>
            <person name="Gilroy R."/>
            <person name="Ravi A."/>
            <person name="Getino M."/>
            <person name="Pursley I."/>
            <person name="Horton D.L."/>
            <person name="Alikhan N.-F."/>
            <person name="Baker D."/>
            <person name="Gharbi K."/>
            <person name="Hall N."/>
            <person name="Watson M."/>
            <person name="Adriaenssens E.M."/>
            <person name="Foster-Nyarko E."/>
            <person name="Jarju S."/>
            <person name="Secka A."/>
            <person name="Antonio M."/>
            <person name="Oren A."/>
            <person name="Chaudhuri R."/>
            <person name="La Ragione R.M."/>
            <person name="Hildebrand F."/>
            <person name="Pallen M.J."/>
        </authorList>
    </citation>
    <scope>NUCLEOTIDE SEQUENCE [LARGE SCALE GENOMIC DNA]</scope>
    <source>
        <strain evidence="7 8">Sa3CVN1</strain>
    </source>
</reference>
<comment type="caution">
    <text evidence="7">The sequence shown here is derived from an EMBL/GenBank/DDBJ whole genome shotgun (WGS) entry which is preliminary data.</text>
</comment>
<evidence type="ECO:0000256" key="2">
    <source>
        <dbReference type="ARBA" id="ARBA00022746"/>
    </source>
</evidence>
<dbReference type="Pfam" id="PF01593">
    <property type="entry name" value="Amino_oxidase"/>
    <property type="match status" value="1"/>
</dbReference>
<evidence type="ECO:0000259" key="6">
    <source>
        <dbReference type="Pfam" id="PF01593"/>
    </source>
</evidence>
<keyword evidence="8" id="KW-1185">Reference proteome</keyword>
<dbReference type="NCBIfam" id="TIGR02734">
    <property type="entry name" value="crtI_fam"/>
    <property type="match status" value="1"/>
</dbReference>
<sequence>MKKKVIIIGSGVGGLSIATRLLEKGFNVEVLEKNLSIGGKTNILKSGDFKFDLTASIPMFHEDFIDVFTFCKKDYRKYFTLLPLDPIYRCFFTDNSYYDFSNNLTHLSSTINSITKNNIENISGYYEFLNSNYKKYLIANNNFLNRDLLKGISLLNPLTISKVFKLNTTTSSTKNCRKYISNHKLFNYLMFQTMYIGVSPYHCPSIYNSIPAVSQIQGLHYIKGGMYAYIKALEKLIKEKKGHISTLRNVDKILFHNNKAVGVMVNGNPIYSDIVICSSDYSFSINNLIKDIDIKGKKESIKEMNYSCSIFILYLALDKKYPILKVNNIFINDNFKKNIEAPFKGCIPLEPSMYIYCPSSIDSSVCPKDYEEISILVRVPNLLSRKINWNEKTINNMKQTILGNLSSIKSLEDIKNHIIYDNCLTPIDLRDKFNTFGGCAFGLSHSLDQSAIFRPQCTIPKVKNLYFTGSSIHPGNGVSMVLKSSKICCDKICKDFGLYKKNKC</sequence>
<dbReference type="InterPro" id="IPR014105">
    <property type="entry name" value="Carotenoid/retinoid_OxRdtase"/>
</dbReference>
<dbReference type="Proteomes" id="UP000627781">
    <property type="component" value="Unassembled WGS sequence"/>
</dbReference>
<evidence type="ECO:0000313" key="8">
    <source>
        <dbReference type="Proteomes" id="UP000627781"/>
    </source>
</evidence>
<proteinExistence type="inferred from homology"/>
<evidence type="ECO:0000256" key="3">
    <source>
        <dbReference type="ARBA" id="ARBA00023002"/>
    </source>
</evidence>
<evidence type="ECO:0000256" key="5">
    <source>
        <dbReference type="RuleBase" id="RU362075"/>
    </source>
</evidence>
<name>A0ABR8PYL4_9CLOT</name>
<feature type="domain" description="Amine oxidase" evidence="6">
    <location>
        <begin position="13"/>
        <end position="492"/>
    </location>
</feature>
<dbReference type="EMBL" id="JACSRA010000039">
    <property type="protein sequence ID" value="MBD7913222.1"/>
    <property type="molecule type" value="Genomic_DNA"/>
</dbReference>
<keyword evidence="2 5" id="KW-0125">Carotenoid biosynthesis</keyword>
<dbReference type="PANTHER" id="PTHR43734">
    <property type="entry name" value="PHYTOENE DESATURASE"/>
    <property type="match status" value="1"/>
</dbReference>
<evidence type="ECO:0000313" key="7">
    <source>
        <dbReference type="EMBL" id="MBD7913222.1"/>
    </source>
</evidence>
<dbReference type="SUPFAM" id="SSF51905">
    <property type="entry name" value="FAD/NAD(P)-binding domain"/>
    <property type="match status" value="1"/>
</dbReference>
<organism evidence="7 8">
    <name type="scientific">Clostridium cibarium</name>
    <dbReference type="NCBI Taxonomy" id="2762247"/>
    <lineage>
        <taxon>Bacteria</taxon>
        <taxon>Bacillati</taxon>
        <taxon>Bacillota</taxon>
        <taxon>Clostridia</taxon>
        <taxon>Eubacteriales</taxon>
        <taxon>Clostridiaceae</taxon>
        <taxon>Clostridium</taxon>
    </lineage>
</organism>
<dbReference type="Gene3D" id="3.50.50.60">
    <property type="entry name" value="FAD/NAD(P)-binding domain"/>
    <property type="match status" value="2"/>
</dbReference>
<dbReference type="PANTHER" id="PTHR43734:SF1">
    <property type="entry name" value="PHYTOENE DESATURASE"/>
    <property type="match status" value="1"/>
</dbReference>
<comment type="similarity">
    <text evidence="4">Belongs to the carotenoid/retinoid oxidoreductase family. CrtN subfamily.</text>
</comment>
<protein>
    <submittedName>
        <fullName evidence="7">Phytoene desaturase</fullName>
    </submittedName>
</protein>